<gene>
    <name evidence="3" type="ORF">BN2475_930010</name>
</gene>
<dbReference type="InterPro" id="IPR002559">
    <property type="entry name" value="Transposase_11"/>
</dbReference>
<dbReference type="PANTHER" id="PTHR30007:SF0">
    <property type="entry name" value="TRANSPOSASE"/>
    <property type="match status" value="1"/>
</dbReference>
<sequence>MKKRRPYPTDVSDEEWYFAAPYLTLMNKDAPQRRYELREMFNALRWIVRAGAPWRLLPNDFPPWELVYQQTQRWIQADCFEAMVSDLRSILRVAQDRCGQPSAVILDGRTLQSTCESGARAGYDGYKRKKGSKVHMAVDTLGQLLAVHVTPANEQESAQVGELARQVQQATGQTVKVAFADQGYTGEEPAQAALDEGIELQVIKLPEAKKGFVLLPRRWVVERSFGWLNRFRRLARDYERLPETLAGLHSSCPPPLCSSTFRSLQTCITPSKIGTGS</sequence>
<evidence type="ECO:0000259" key="1">
    <source>
        <dbReference type="Pfam" id="PF01609"/>
    </source>
</evidence>
<reference evidence="3 4" key="1">
    <citation type="submission" date="2016-12" db="EMBL/GenBank/DDBJ databases">
        <authorList>
            <person name="Song W.-J."/>
            <person name="Kurnit D.M."/>
        </authorList>
    </citation>
    <scope>NUCLEOTIDE SEQUENCE [LARGE SCALE GENOMIC DNA]</scope>
    <source>
        <strain evidence="3 4">STM7296</strain>
    </source>
</reference>
<accession>A0A1N7SL05</accession>
<dbReference type="EMBL" id="CYGX02000093">
    <property type="protein sequence ID" value="SIT48093.1"/>
    <property type="molecule type" value="Genomic_DNA"/>
</dbReference>
<keyword evidence="4" id="KW-1185">Reference proteome</keyword>
<dbReference type="Pfam" id="PF13340">
    <property type="entry name" value="DUF4096"/>
    <property type="match status" value="1"/>
</dbReference>
<evidence type="ECO:0000313" key="3">
    <source>
        <dbReference type="EMBL" id="SIT48093.1"/>
    </source>
</evidence>
<evidence type="ECO:0000259" key="2">
    <source>
        <dbReference type="Pfam" id="PF13340"/>
    </source>
</evidence>
<proteinExistence type="predicted"/>
<organism evidence="3 4">
    <name type="scientific">Paraburkholderia ribeironis</name>
    <dbReference type="NCBI Taxonomy" id="1247936"/>
    <lineage>
        <taxon>Bacteria</taxon>
        <taxon>Pseudomonadati</taxon>
        <taxon>Pseudomonadota</taxon>
        <taxon>Betaproteobacteria</taxon>
        <taxon>Burkholderiales</taxon>
        <taxon>Burkholderiaceae</taxon>
        <taxon>Paraburkholderia</taxon>
    </lineage>
</organism>
<protein>
    <submittedName>
        <fullName evidence="3">Transposase</fullName>
    </submittedName>
</protein>
<dbReference type="RefSeq" id="WP_245841679.1">
    <property type="nucleotide sequence ID" value="NZ_CYGX02000093.1"/>
</dbReference>
<dbReference type="PANTHER" id="PTHR30007">
    <property type="entry name" value="PHP DOMAIN PROTEIN"/>
    <property type="match status" value="1"/>
</dbReference>
<dbReference type="Pfam" id="PF01609">
    <property type="entry name" value="DDE_Tnp_1"/>
    <property type="match status" value="1"/>
</dbReference>
<name>A0A1N7SL05_9BURK</name>
<dbReference type="NCBIfam" id="NF033580">
    <property type="entry name" value="transpos_IS5_3"/>
    <property type="match status" value="1"/>
</dbReference>
<feature type="domain" description="Insertion element IS402-like" evidence="2">
    <location>
        <begin position="11"/>
        <end position="83"/>
    </location>
</feature>
<dbReference type="GO" id="GO:0004803">
    <property type="term" value="F:transposase activity"/>
    <property type="evidence" value="ECO:0007669"/>
    <property type="project" value="InterPro"/>
</dbReference>
<dbReference type="InterPro" id="IPR025161">
    <property type="entry name" value="IS402-like_dom"/>
</dbReference>
<dbReference type="STRING" id="1247936.BN2475_930010"/>
<dbReference type="GO" id="GO:0006313">
    <property type="term" value="P:DNA transposition"/>
    <property type="evidence" value="ECO:0007669"/>
    <property type="project" value="InterPro"/>
</dbReference>
<dbReference type="GO" id="GO:0003677">
    <property type="term" value="F:DNA binding"/>
    <property type="evidence" value="ECO:0007669"/>
    <property type="project" value="InterPro"/>
</dbReference>
<dbReference type="AlphaFoldDB" id="A0A1N7SL05"/>
<feature type="domain" description="Transposase IS4-like" evidence="1">
    <location>
        <begin position="101"/>
        <end position="241"/>
    </location>
</feature>
<evidence type="ECO:0000313" key="4">
    <source>
        <dbReference type="Proteomes" id="UP000187012"/>
    </source>
</evidence>
<dbReference type="Proteomes" id="UP000187012">
    <property type="component" value="Unassembled WGS sequence"/>
</dbReference>